<dbReference type="EMBL" id="CAEZTY010000039">
    <property type="protein sequence ID" value="CAB4587603.1"/>
    <property type="molecule type" value="Genomic_DNA"/>
</dbReference>
<evidence type="ECO:0000256" key="1">
    <source>
        <dbReference type="ARBA" id="ARBA00006484"/>
    </source>
</evidence>
<dbReference type="Gene3D" id="3.40.50.720">
    <property type="entry name" value="NAD(P)-binding Rossmann-like Domain"/>
    <property type="match status" value="1"/>
</dbReference>
<comment type="similarity">
    <text evidence="1">Belongs to the short-chain dehydrogenases/reductases (SDR) family.</text>
</comment>
<protein>
    <submittedName>
        <fullName evidence="4">Unannotated protein</fullName>
    </submittedName>
</protein>
<sequence length="267" mass="27954">MTNLFSYAGKRVVLTGGATGIGAALAELLGELGVEHLTILDIKAPTGRCDTFIEVNLADPASVDAAIAQIEGPIDVVFSNAGVAANAGVRTCMAVNVAASRRLTDGLIDRITKGGTIVYTASMAGNGWPAQVAEITELLEIADWDAFLDWCEGHPEVVNDVYAFSKMCMQVYTMRRSYSAIRNGIRINSICPAPVDTPLMADFKVSMGEDAINWAVGVQGNGRMAVATDIAPSLAFMGSDAAAFINGENLHVDSGLSSAMVTGLAFS</sequence>
<organism evidence="4">
    <name type="scientific">freshwater metagenome</name>
    <dbReference type="NCBI Taxonomy" id="449393"/>
    <lineage>
        <taxon>unclassified sequences</taxon>
        <taxon>metagenomes</taxon>
        <taxon>ecological metagenomes</taxon>
    </lineage>
</organism>
<dbReference type="EMBL" id="CAEUNJ010000010">
    <property type="protein sequence ID" value="CAB4370661.1"/>
    <property type="molecule type" value="Genomic_DNA"/>
</dbReference>
<name>A0A6J6AK22_9ZZZZ</name>
<dbReference type="EMBL" id="CAFBNJ010000104">
    <property type="protein sequence ID" value="CAB4962715.1"/>
    <property type="molecule type" value="Genomic_DNA"/>
</dbReference>
<evidence type="ECO:0000313" key="8">
    <source>
        <dbReference type="EMBL" id="CAB4787246.1"/>
    </source>
</evidence>
<dbReference type="Pfam" id="PF13561">
    <property type="entry name" value="adh_short_C2"/>
    <property type="match status" value="1"/>
</dbReference>
<dbReference type="EMBL" id="CAFBRD010000018">
    <property type="protein sequence ID" value="CAB5075509.1"/>
    <property type="molecule type" value="Genomic_DNA"/>
</dbReference>
<dbReference type="EMBL" id="CAFAAD010000025">
    <property type="protein sequence ID" value="CAB4787246.1"/>
    <property type="molecule type" value="Genomic_DNA"/>
</dbReference>
<keyword evidence="2" id="KW-0560">Oxidoreductase</keyword>
<dbReference type="Pfam" id="PF00106">
    <property type="entry name" value="adh_short"/>
    <property type="match status" value="1"/>
</dbReference>
<dbReference type="EMBL" id="CAEZVC010000094">
    <property type="protein sequence ID" value="CAB4629613.1"/>
    <property type="molecule type" value="Genomic_DNA"/>
</dbReference>
<accession>A0A6J6AK22</accession>
<dbReference type="EMBL" id="CAESAL010000109">
    <property type="protein sequence ID" value="CAB4346465.1"/>
    <property type="molecule type" value="Genomic_DNA"/>
</dbReference>
<evidence type="ECO:0000313" key="3">
    <source>
        <dbReference type="EMBL" id="CAB4346465.1"/>
    </source>
</evidence>
<gene>
    <name evidence="5" type="ORF">UFOPK1762_01120</name>
    <name evidence="6" type="ORF">UFOPK1906_01365</name>
    <name evidence="7" type="ORF">UFOPK2624_01792</name>
    <name evidence="8" type="ORF">UFOPK2969_00492</name>
    <name evidence="9" type="ORF">UFOPK3010_01151</name>
    <name evidence="3" type="ORF">UFOPK3331_01868</name>
    <name evidence="10" type="ORF">UFOPK3785_01602</name>
    <name evidence="11" type="ORF">UFOPK3927_01740</name>
    <name evidence="4" type="ORF">UFOPK4201_00355</name>
    <name evidence="12" type="ORF">UFOPK4371_00512</name>
</gene>
<evidence type="ECO:0000313" key="7">
    <source>
        <dbReference type="EMBL" id="CAB4722237.1"/>
    </source>
</evidence>
<dbReference type="SUPFAM" id="SSF51735">
    <property type="entry name" value="NAD(P)-binding Rossmann-fold domains"/>
    <property type="match status" value="1"/>
</dbReference>
<dbReference type="InterPro" id="IPR002347">
    <property type="entry name" value="SDR_fam"/>
</dbReference>
<evidence type="ECO:0000313" key="11">
    <source>
        <dbReference type="EMBL" id="CAB4998586.1"/>
    </source>
</evidence>
<evidence type="ECO:0000313" key="12">
    <source>
        <dbReference type="EMBL" id="CAB5075509.1"/>
    </source>
</evidence>
<dbReference type="EMBL" id="CAFBOK010000267">
    <property type="protein sequence ID" value="CAB4998586.1"/>
    <property type="molecule type" value="Genomic_DNA"/>
</dbReference>
<dbReference type="GO" id="GO:0016491">
    <property type="term" value="F:oxidoreductase activity"/>
    <property type="evidence" value="ECO:0007669"/>
    <property type="project" value="UniProtKB-KW"/>
</dbReference>
<dbReference type="InterPro" id="IPR036291">
    <property type="entry name" value="NAD(P)-bd_dom_sf"/>
</dbReference>
<dbReference type="EMBL" id="CAFAAM010000161">
    <property type="protein sequence ID" value="CAB4811010.1"/>
    <property type="molecule type" value="Genomic_DNA"/>
</dbReference>
<dbReference type="PRINTS" id="PR00081">
    <property type="entry name" value="GDHRDH"/>
</dbReference>
<dbReference type="PANTHER" id="PTHR24321:SF15">
    <property type="entry name" value="OXIDOREDUCTASE UCPA"/>
    <property type="match status" value="1"/>
</dbReference>
<evidence type="ECO:0000313" key="10">
    <source>
        <dbReference type="EMBL" id="CAB4962715.1"/>
    </source>
</evidence>
<dbReference type="PANTHER" id="PTHR24321">
    <property type="entry name" value="DEHYDROGENASES, SHORT CHAIN"/>
    <property type="match status" value="1"/>
</dbReference>
<dbReference type="EMBL" id="CAEZXY010000119">
    <property type="protein sequence ID" value="CAB4722237.1"/>
    <property type="molecule type" value="Genomic_DNA"/>
</dbReference>
<reference evidence="4" key="1">
    <citation type="submission" date="2020-05" db="EMBL/GenBank/DDBJ databases">
        <authorList>
            <person name="Chiriac C."/>
            <person name="Salcher M."/>
            <person name="Ghai R."/>
            <person name="Kavagutti S V."/>
        </authorList>
    </citation>
    <scope>NUCLEOTIDE SEQUENCE</scope>
</reference>
<evidence type="ECO:0000256" key="2">
    <source>
        <dbReference type="ARBA" id="ARBA00023002"/>
    </source>
</evidence>
<evidence type="ECO:0000313" key="6">
    <source>
        <dbReference type="EMBL" id="CAB4629613.1"/>
    </source>
</evidence>
<evidence type="ECO:0000313" key="4">
    <source>
        <dbReference type="EMBL" id="CAB4370661.1"/>
    </source>
</evidence>
<evidence type="ECO:0000313" key="5">
    <source>
        <dbReference type="EMBL" id="CAB4587603.1"/>
    </source>
</evidence>
<proteinExistence type="inferred from homology"/>
<dbReference type="AlphaFoldDB" id="A0A6J6AK22"/>
<evidence type="ECO:0000313" key="9">
    <source>
        <dbReference type="EMBL" id="CAB4811010.1"/>
    </source>
</evidence>